<evidence type="ECO:0000313" key="5">
    <source>
        <dbReference type="EMBL" id="GAA4335853.1"/>
    </source>
</evidence>
<dbReference type="InterPro" id="IPR036249">
    <property type="entry name" value="Thioredoxin-like_sf"/>
</dbReference>
<dbReference type="Proteomes" id="UP001500582">
    <property type="component" value="Unassembled WGS sequence"/>
</dbReference>
<dbReference type="InterPro" id="IPR050553">
    <property type="entry name" value="Thioredoxin_ResA/DsbE_sf"/>
</dbReference>
<sequence length="192" mass="21177">MIKKWLTRGNILNALFFAVILILLFVPAAKALLIRGLMQVGLFQPDVADSSTKNSIATDVVFHDVRGRQFHLESLKGKVVFINFWATWCPPCLAEMPAINEMHTQLKADTNIVVLAVDTDSDLKKSAAFMAKHQYNLPVYATESAIPQTMAGSSIPATVVINKKGQIVFRHDGTADYSSSKFIALLKRLSAE</sequence>
<dbReference type="InterPro" id="IPR013766">
    <property type="entry name" value="Thioredoxin_domain"/>
</dbReference>
<name>A0ABP8H8H4_9SPHI</name>
<feature type="domain" description="Thioredoxin" evidence="4">
    <location>
        <begin position="38"/>
        <end position="191"/>
    </location>
</feature>
<dbReference type="Pfam" id="PF08534">
    <property type="entry name" value="Redoxin"/>
    <property type="match status" value="1"/>
</dbReference>
<dbReference type="InterPro" id="IPR017937">
    <property type="entry name" value="Thioredoxin_CS"/>
</dbReference>
<dbReference type="SUPFAM" id="SSF52833">
    <property type="entry name" value="Thioredoxin-like"/>
    <property type="match status" value="1"/>
</dbReference>
<evidence type="ECO:0000256" key="3">
    <source>
        <dbReference type="ARBA" id="ARBA00023284"/>
    </source>
</evidence>
<dbReference type="PROSITE" id="PS51352">
    <property type="entry name" value="THIOREDOXIN_2"/>
    <property type="match status" value="1"/>
</dbReference>
<dbReference type="RefSeq" id="WP_345213358.1">
    <property type="nucleotide sequence ID" value="NZ_BAABFT010000016.1"/>
</dbReference>
<evidence type="ECO:0000256" key="1">
    <source>
        <dbReference type="ARBA" id="ARBA00004196"/>
    </source>
</evidence>
<dbReference type="EMBL" id="BAABFT010000016">
    <property type="protein sequence ID" value="GAA4335853.1"/>
    <property type="molecule type" value="Genomic_DNA"/>
</dbReference>
<keyword evidence="2" id="KW-0201">Cytochrome c-type biogenesis</keyword>
<dbReference type="PANTHER" id="PTHR42852">
    <property type="entry name" value="THIOL:DISULFIDE INTERCHANGE PROTEIN DSBE"/>
    <property type="match status" value="1"/>
</dbReference>
<dbReference type="Gene3D" id="3.40.30.10">
    <property type="entry name" value="Glutaredoxin"/>
    <property type="match status" value="1"/>
</dbReference>
<evidence type="ECO:0000256" key="2">
    <source>
        <dbReference type="ARBA" id="ARBA00022748"/>
    </source>
</evidence>
<dbReference type="PANTHER" id="PTHR42852:SF17">
    <property type="entry name" value="THIOREDOXIN-LIKE PROTEIN HI_1115"/>
    <property type="match status" value="1"/>
</dbReference>
<dbReference type="CDD" id="cd02966">
    <property type="entry name" value="TlpA_like_family"/>
    <property type="match status" value="1"/>
</dbReference>
<comment type="subcellular location">
    <subcellularLocation>
        <location evidence="1">Cell envelope</location>
    </subcellularLocation>
</comment>
<dbReference type="PROSITE" id="PS00194">
    <property type="entry name" value="THIOREDOXIN_1"/>
    <property type="match status" value="1"/>
</dbReference>
<keyword evidence="3" id="KW-0676">Redox-active center</keyword>
<gene>
    <name evidence="5" type="ORF">GCM10023149_44130</name>
</gene>
<comment type="caution">
    <text evidence="5">The sequence shown here is derived from an EMBL/GenBank/DDBJ whole genome shotgun (WGS) entry which is preliminary data.</text>
</comment>
<evidence type="ECO:0000313" key="6">
    <source>
        <dbReference type="Proteomes" id="UP001500582"/>
    </source>
</evidence>
<accession>A0ABP8H8H4</accession>
<organism evidence="5 6">
    <name type="scientific">Mucilaginibacter gynuensis</name>
    <dbReference type="NCBI Taxonomy" id="1302236"/>
    <lineage>
        <taxon>Bacteria</taxon>
        <taxon>Pseudomonadati</taxon>
        <taxon>Bacteroidota</taxon>
        <taxon>Sphingobacteriia</taxon>
        <taxon>Sphingobacteriales</taxon>
        <taxon>Sphingobacteriaceae</taxon>
        <taxon>Mucilaginibacter</taxon>
    </lineage>
</organism>
<dbReference type="InterPro" id="IPR013740">
    <property type="entry name" value="Redoxin"/>
</dbReference>
<evidence type="ECO:0000259" key="4">
    <source>
        <dbReference type="PROSITE" id="PS51352"/>
    </source>
</evidence>
<proteinExistence type="predicted"/>
<reference evidence="6" key="1">
    <citation type="journal article" date="2019" name="Int. J. Syst. Evol. Microbiol.">
        <title>The Global Catalogue of Microorganisms (GCM) 10K type strain sequencing project: providing services to taxonomists for standard genome sequencing and annotation.</title>
        <authorList>
            <consortium name="The Broad Institute Genomics Platform"/>
            <consortium name="The Broad Institute Genome Sequencing Center for Infectious Disease"/>
            <person name="Wu L."/>
            <person name="Ma J."/>
        </authorList>
    </citation>
    <scope>NUCLEOTIDE SEQUENCE [LARGE SCALE GENOMIC DNA]</scope>
    <source>
        <strain evidence="6">JCM 17705</strain>
    </source>
</reference>
<protein>
    <recommendedName>
        <fullName evidence="4">Thioredoxin domain-containing protein</fullName>
    </recommendedName>
</protein>
<keyword evidence="6" id="KW-1185">Reference proteome</keyword>